<keyword evidence="1" id="KW-1133">Transmembrane helix</keyword>
<keyword evidence="3" id="KW-1185">Reference proteome</keyword>
<organism evidence="2 3">
    <name type="scientific">Donghicola eburneus</name>
    <dbReference type="NCBI Taxonomy" id="393278"/>
    <lineage>
        <taxon>Bacteria</taxon>
        <taxon>Pseudomonadati</taxon>
        <taxon>Pseudomonadota</taxon>
        <taxon>Alphaproteobacteria</taxon>
        <taxon>Rhodobacterales</taxon>
        <taxon>Roseobacteraceae</taxon>
        <taxon>Donghicola</taxon>
    </lineage>
</organism>
<feature type="transmembrane region" description="Helical" evidence="1">
    <location>
        <begin position="6"/>
        <end position="29"/>
    </location>
</feature>
<accession>A0A1M4N6X8</accession>
<reference evidence="3" key="1">
    <citation type="submission" date="2016-09" db="EMBL/GenBank/DDBJ databases">
        <authorList>
            <person name="Wibberg D."/>
        </authorList>
    </citation>
    <scope>NUCLEOTIDE SEQUENCE [LARGE SCALE GENOMIC DNA]</scope>
</reference>
<keyword evidence="1" id="KW-0812">Transmembrane</keyword>
<keyword evidence="1" id="KW-0472">Membrane</keyword>
<dbReference type="EMBL" id="FMJB01000066">
    <property type="protein sequence ID" value="SCM69807.1"/>
    <property type="molecule type" value="Genomic_DNA"/>
</dbReference>
<dbReference type="AlphaFoldDB" id="A0A1M4N6X8"/>
<proteinExistence type="predicted"/>
<sequence length="90" mass="10108">MAWMAWTWPTAIFFGVIAMLLLTFTVLAIKFPETPRTGVLRIETTRGDRLFITLLGSAFINLAWLGLVGDNQPYALGVCLVYALAVFRWV</sequence>
<dbReference type="Proteomes" id="UP000184085">
    <property type="component" value="Unassembled WGS sequence"/>
</dbReference>
<gene>
    <name evidence="2" type="ORF">KARMA_4050</name>
</gene>
<dbReference type="RefSeq" id="WP_072709845.1">
    <property type="nucleotide sequence ID" value="NZ_FMJB01000066.1"/>
</dbReference>
<evidence type="ECO:0000313" key="2">
    <source>
        <dbReference type="EMBL" id="SCM69807.1"/>
    </source>
</evidence>
<feature type="transmembrane region" description="Helical" evidence="1">
    <location>
        <begin position="73"/>
        <end position="89"/>
    </location>
</feature>
<evidence type="ECO:0000313" key="3">
    <source>
        <dbReference type="Proteomes" id="UP000184085"/>
    </source>
</evidence>
<feature type="transmembrane region" description="Helical" evidence="1">
    <location>
        <begin position="50"/>
        <end position="67"/>
    </location>
</feature>
<evidence type="ECO:0000256" key="1">
    <source>
        <dbReference type="SAM" id="Phobius"/>
    </source>
</evidence>
<dbReference type="InterPro" id="IPR018678">
    <property type="entry name" value="DUF2160_TM"/>
</dbReference>
<name>A0A1M4N6X8_9RHOB</name>
<protein>
    <submittedName>
        <fullName evidence="2">Putative membrane protein</fullName>
    </submittedName>
</protein>
<dbReference type="Pfam" id="PF09928">
    <property type="entry name" value="DUF2160"/>
    <property type="match status" value="1"/>
</dbReference>